<accession>A0A8J3R002</accession>
<evidence type="ECO:0000313" key="1">
    <source>
        <dbReference type="EMBL" id="GIH19349.1"/>
    </source>
</evidence>
<proteinExistence type="predicted"/>
<sequence length="153" mass="16621">MPYQPPAGLPHSLPVGPQCRGGDVLVAVDRYVDVVERVGEFAWWRIGLGEVPVEDGGDVGALESPIFWRLGSRPPTVEFVIGIRLAVARQNAVRTLLMKAKSVCEQSVLGSEQSGLGRHAHRRTEDSILTIMAAMMPPQSDLSNYGLSQSRVC</sequence>
<keyword evidence="2" id="KW-1185">Reference proteome</keyword>
<dbReference type="AlphaFoldDB" id="A0A8J3R002"/>
<reference evidence="1" key="1">
    <citation type="submission" date="2021-01" db="EMBL/GenBank/DDBJ databases">
        <title>Whole genome shotgun sequence of Rugosimonospora africana NBRC 104875.</title>
        <authorList>
            <person name="Komaki H."/>
            <person name="Tamura T."/>
        </authorList>
    </citation>
    <scope>NUCLEOTIDE SEQUENCE</scope>
    <source>
        <strain evidence="1">NBRC 104875</strain>
    </source>
</reference>
<protein>
    <submittedName>
        <fullName evidence="1">Uncharacterized protein</fullName>
    </submittedName>
</protein>
<name>A0A8J3R002_9ACTN</name>
<dbReference type="EMBL" id="BONZ01000080">
    <property type="protein sequence ID" value="GIH19349.1"/>
    <property type="molecule type" value="Genomic_DNA"/>
</dbReference>
<gene>
    <name evidence="1" type="ORF">Raf01_75210</name>
</gene>
<evidence type="ECO:0000313" key="2">
    <source>
        <dbReference type="Proteomes" id="UP000642748"/>
    </source>
</evidence>
<comment type="caution">
    <text evidence="1">The sequence shown here is derived from an EMBL/GenBank/DDBJ whole genome shotgun (WGS) entry which is preliminary data.</text>
</comment>
<dbReference type="Proteomes" id="UP000642748">
    <property type="component" value="Unassembled WGS sequence"/>
</dbReference>
<organism evidence="1 2">
    <name type="scientific">Rugosimonospora africana</name>
    <dbReference type="NCBI Taxonomy" id="556532"/>
    <lineage>
        <taxon>Bacteria</taxon>
        <taxon>Bacillati</taxon>
        <taxon>Actinomycetota</taxon>
        <taxon>Actinomycetes</taxon>
        <taxon>Micromonosporales</taxon>
        <taxon>Micromonosporaceae</taxon>
        <taxon>Rugosimonospora</taxon>
    </lineage>
</organism>